<dbReference type="EMBL" id="MF996376">
    <property type="protein sequence ID" value="ATN93820.1"/>
    <property type="molecule type" value="Genomic_DNA"/>
</dbReference>
<keyword evidence="2" id="KW-1185">Reference proteome</keyword>
<reference evidence="1 2" key="1">
    <citation type="submission" date="2017-09" db="EMBL/GenBank/DDBJ databases">
        <title>Complete genome sequence analysis of the novel Escherichia coli phage SRT8.</title>
        <authorList>
            <person name="Fan X."/>
            <person name="Zhao K."/>
            <person name="Song S."/>
            <person name="Zhao Z."/>
        </authorList>
    </citation>
    <scope>NUCLEOTIDE SEQUENCE [LARGE SCALE GENOMIC DNA]</scope>
</reference>
<proteinExistence type="predicted"/>
<organism evidence="1 2">
    <name type="scientific">Escherichia phage SRT8</name>
    <dbReference type="NCBI Taxonomy" id="2496545"/>
    <lineage>
        <taxon>Viruses</taxon>
        <taxon>Duplodnaviria</taxon>
        <taxon>Heunggongvirae</taxon>
        <taxon>Uroviricota</taxon>
        <taxon>Caudoviricetes</taxon>
        <taxon>Drexlerviridae</taxon>
        <taxon>Tunavirinae</taxon>
        <taxon>Sertoctavirus</taxon>
        <taxon>Sertoctavirus SRT8</taxon>
    </lineage>
</organism>
<evidence type="ECO:0000313" key="2">
    <source>
        <dbReference type="Proteomes" id="UP000228763"/>
    </source>
</evidence>
<dbReference type="RefSeq" id="YP_009615445.1">
    <property type="nucleotide sequence ID" value="NC_042043.1"/>
</dbReference>
<evidence type="ECO:0000313" key="1">
    <source>
        <dbReference type="EMBL" id="ATN93820.1"/>
    </source>
</evidence>
<sequence length="192" mass="21695">MNKVIILNGCPGIGKDTIGCVIADMNQWKGVRMLSFKAPMFEISRAILGDANYDYFLFLYNDRLHKEKPDSILNGKSPREFMIWISETIIKPEFGNDYFGRRMVEAIKASDTPAVITDGGFTEETIALIEAGIQVHVCRLHRDGFTFEGDSRSYLHLPVGWHGVNGYTEEDFTLRDGDPDYTASVITGRYLK</sequence>
<dbReference type="InterPro" id="IPR027417">
    <property type="entry name" value="P-loop_NTPase"/>
</dbReference>
<dbReference type="Proteomes" id="UP000228763">
    <property type="component" value="Segment"/>
</dbReference>
<dbReference type="KEGG" id="vg:40091907"/>
<accession>A0A2D1GP85</accession>
<protein>
    <submittedName>
        <fullName evidence="1">Uncharacterized protein</fullName>
    </submittedName>
</protein>
<name>A0A2D1GP85_9CAUD</name>
<dbReference type="Gene3D" id="3.40.50.300">
    <property type="entry name" value="P-loop containing nucleotide triphosphate hydrolases"/>
    <property type="match status" value="1"/>
</dbReference>
<dbReference type="GeneID" id="40091907"/>